<feature type="compositionally biased region" description="Low complexity" evidence="12">
    <location>
        <begin position="240"/>
        <end position="265"/>
    </location>
</feature>
<comment type="similarity">
    <text evidence="2">Belongs to the TRAFAC class translation factor GTPase superfamily. Classic translation factor GTPase family. EF-Tu/EF-1A subfamily.</text>
</comment>
<dbReference type="CDD" id="cd04093">
    <property type="entry name" value="HBS1_C_III"/>
    <property type="match status" value="1"/>
</dbReference>
<proteinExistence type="inferred from homology"/>
<dbReference type="Pfam" id="PF00009">
    <property type="entry name" value="GTP_EFTU"/>
    <property type="match status" value="1"/>
</dbReference>
<evidence type="ECO:0000256" key="11">
    <source>
        <dbReference type="ARBA" id="ARBA00074866"/>
    </source>
</evidence>
<dbReference type="GO" id="GO:0006417">
    <property type="term" value="P:regulation of translation"/>
    <property type="evidence" value="ECO:0007669"/>
    <property type="project" value="UniProtKB-KW"/>
</dbReference>
<gene>
    <name evidence="14" type="ORF">PFL1_03990</name>
</gene>
<dbReference type="SUPFAM" id="SSF50465">
    <property type="entry name" value="EF-Tu/eEF-1alpha/eIF2-gamma C-terminal domain"/>
    <property type="match status" value="1"/>
</dbReference>
<dbReference type="PROSITE" id="PS00301">
    <property type="entry name" value="G_TR_1"/>
    <property type="match status" value="1"/>
</dbReference>
<dbReference type="InterPro" id="IPR031157">
    <property type="entry name" value="G_TR_CS"/>
</dbReference>
<dbReference type="InterPro" id="IPR015033">
    <property type="entry name" value="HBS1-like_N"/>
</dbReference>
<sequence length="1017" mass="105203">MSRHRAVRNLNLEEELAEDDYYSDEDPYENISSDDQYALAEALSQALSVLGPSENSGISEREIKDALWDSYFDVDSAVNHLVEEKSKREAKLEKDRQKAADPAGTSTSADTPLSELQRLSLRSRQASPSDSPSRGRGGGRGALGSKAMGLAGLGRGGRSSMAKRNLADLAPPQLRSSPAFRGEAIDGATPSSETAGSAPVKPTSKLSALAMKSNAARNANNKRPMEEAARGPVAPGANVSAAGSSAEAPSASRPSKLAALAAARANPGSPRRSPVPERSDPTASATLPPAPVPAAATADTGKPLSKLQQKMAAARQAKAANSEKGSAPKGDAMDVDTFPAASDGPLPTCYGSDIAVDALFPHAAQRSTATSSLATAPSQPGLLAEASCLGSGPSGQFQVAGPFPPTRAVPGGSPFDIFVGASAPAALAQPPLAGEGQIEGLRKAFAGPSPDDVVLKAREAAKKAAAAASATNSGASTPLRKKAAVGQAAKAASSGASSARNGSAANVSQLRTDIEAMGLGSQLPPAAKDGSMGSSVQGSSAGGAGSLATTPKVGIAHERIVEEYRKREKEGKSELSLVVVGHVDAGKSTLMGRMLLELGTLSDREYSANERASKKIGKGSFAYAWALDSSEEERERGVTIDVAQDHFSTPHRQFTLLDAPGHRDFIPNMISGAAQADSALLVIDSIHGAFEAGFGPNGQTREHALLVRSLGVQQVVVVVNKLDAVGYSQERYDEIVSKLQPFLRGCGFDEAKTRFVPCGGSVGENLAVRDEGGELGAWYDGPTLVEVLDTLEPPRRNLDGPLRLPVTNVFKGQTAIASGVGVSGRVVSGIVQIGDRLRAVPGDESGIVRAIEVDSDSVPWAVAGNNVTVYLSNIDVIQIAVGSVLCPSNAADVVELCDTFTAQLLVFTPTYPLVQGTAVEVFHHSAEVPGKLVELLETRDKSTGHVIKRHPRVLSRGTTALCRIEVRSGGGAGKRSGVPIESVDKCKDMARILVRRDGETVAAGIVVETHPAAPAGA</sequence>
<dbReference type="InterPro" id="IPR004161">
    <property type="entry name" value="EFTu-like_2"/>
</dbReference>
<dbReference type="InterPro" id="IPR009001">
    <property type="entry name" value="Transl_elong_EF1A/Init_IF2_C"/>
</dbReference>
<dbReference type="SUPFAM" id="SSF50447">
    <property type="entry name" value="Translation proteins"/>
    <property type="match status" value="1"/>
</dbReference>
<dbReference type="PROSITE" id="PS51722">
    <property type="entry name" value="G_TR_2"/>
    <property type="match status" value="1"/>
</dbReference>
<feature type="compositionally biased region" description="Basic and acidic residues" evidence="12">
    <location>
        <begin position="83"/>
        <end position="99"/>
    </location>
</feature>
<evidence type="ECO:0000256" key="2">
    <source>
        <dbReference type="ARBA" id="ARBA00007249"/>
    </source>
</evidence>
<name>A0A061H716_9BASI</name>
<keyword evidence="3" id="KW-0963">Cytoplasm</keyword>
<dbReference type="GO" id="GO:1990533">
    <property type="term" value="C:Dom34-Hbs1 complex"/>
    <property type="evidence" value="ECO:0007669"/>
    <property type="project" value="UniProtKB-ARBA"/>
</dbReference>
<evidence type="ECO:0000256" key="12">
    <source>
        <dbReference type="SAM" id="MobiDB-lite"/>
    </source>
</evidence>
<keyword evidence="7" id="KW-0648">Protein biosynthesis</keyword>
<dbReference type="Pfam" id="PF22594">
    <property type="entry name" value="GTP-eEF1A_C"/>
    <property type="match status" value="1"/>
</dbReference>
<evidence type="ECO:0000256" key="5">
    <source>
        <dbReference type="ARBA" id="ARBA00022801"/>
    </source>
</evidence>
<organism evidence="14 15">
    <name type="scientific">Pseudozyma flocculosa PF-1</name>
    <dbReference type="NCBI Taxonomy" id="1277687"/>
    <lineage>
        <taxon>Eukaryota</taxon>
        <taxon>Fungi</taxon>
        <taxon>Dikarya</taxon>
        <taxon>Basidiomycota</taxon>
        <taxon>Ustilaginomycotina</taxon>
        <taxon>Ustilaginomycetes</taxon>
        <taxon>Ustilaginales</taxon>
        <taxon>Ustilaginaceae</taxon>
        <taxon>Pseudozyma</taxon>
    </lineage>
</organism>
<comment type="subunit">
    <text evidence="10">Component of the Dom34-Hbs1 complex, also named Pelota-HBS1L complex, composed of dom34 and hbs1.</text>
</comment>
<dbReference type="Proteomes" id="UP000053664">
    <property type="component" value="Unassembled WGS sequence"/>
</dbReference>
<protein>
    <recommendedName>
        <fullName evidence="11">Elongation factor 1 alpha-like protein</fullName>
    </recommendedName>
</protein>
<dbReference type="InterPro" id="IPR050100">
    <property type="entry name" value="TRAFAC_GTPase_members"/>
</dbReference>
<dbReference type="OrthoDB" id="342024at2759"/>
<feature type="region of interest" description="Disordered" evidence="12">
    <location>
        <begin position="83"/>
        <end position="339"/>
    </location>
</feature>
<dbReference type="PRINTS" id="PR00315">
    <property type="entry name" value="ELONGATNFCT"/>
</dbReference>
<dbReference type="FunFam" id="2.40.30.10:FF:000020">
    <property type="entry name" value="Translation elongation factor EF-1"/>
    <property type="match status" value="1"/>
</dbReference>
<dbReference type="CDD" id="cd16267">
    <property type="entry name" value="HBS1-like_II"/>
    <property type="match status" value="1"/>
</dbReference>
<evidence type="ECO:0000256" key="6">
    <source>
        <dbReference type="ARBA" id="ARBA00022845"/>
    </source>
</evidence>
<dbReference type="GO" id="GO:0005525">
    <property type="term" value="F:GTP binding"/>
    <property type="evidence" value="ECO:0007669"/>
    <property type="project" value="UniProtKB-KW"/>
</dbReference>
<keyword evidence="5" id="KW-0378">Hydrolase</keyword>
<dbReference type="GO" id="GO:0003924">
    <property type="term" value="F:GTPase activity"/>
    <property type="evidence" value="ECO:0007669"/>
    <property type="project" value="InterPro"/>
</dbReference>
<keyword evidence="8" id="KW-0342">GTP-binding</keyword>
<dbReference type="CDD" id="cd01883">
    <property type="entry name" value="EF1_alpha"/>
    <property type="match status" value="1"/>
</dbReference>
<dbReference type="FunFam" id="3.40.50.300:FF:000204">
    <property type="entry name" value="Translation elongation factor Tu"/>
    <property type="match status" value="1"/>
</dbReference>
<dbReference type="Gene3D" id="2.40.30.10">
    <property type="entry name" value="Translation factors"/>
    <property type="match status" value="2"/>
</dbReference>
<keyword evidence="6" id="KW-0810">Translation regulation</keyword>
<dbReference type="GO" id="GO:0002184">
    <property type="term" value="P:cytoplasmic translational termination"/>
    <property type="evidence" value="ECO:0007669"/>
    <property type="project" value="UniProtKB-ARBA"/>
</dbReference>
<evidence type="ECO:0000256" key="7">
    <source>
        <dbReference type="ARBA" id="ARBA00022917"/>
    </source>
</evidence>
<dbReference type="Gene3D" id="3.40.50.300">
    <property type="entry name" value="P-loop containing nucleotide triphosphate hydrolases"/>
    <property type="match status" value="1"/>
</dbReference>
<dbReference type="PANTHER" id="PTHR23115">
    <property type="entry name" value="TRANSLATION FACTOR"/>
    <property type="match status" value="1"/>
</dbReference>
<dbReference type="InterPro" id="IPR054696">
    <property type="entry name" value="GTP-eEF1A_C"/>
</dbReference>
<feature type="domain" description="Tr-type G" evidence="13">
    <location>
        <begin position="572"/>
        <end position="798"/>
    </location>
</feature>
<dbReference type="GO" id="GO:0005829">
    <property type="term" value="C:cytosol"/>
    <property type="evidence" value="ECO:0007669"/>
    <property type="project" value="GOC"/>
</dbReference>
<comment type="subcellular location">
    <subcellularLocation>
        <location evidence="1">Cytoplasm</location>
    </subcellularLocation>
</comment>
<keyword evidence="4" id="KW-0547">Nucleotide-binding</keyword>
<evidence type="ECO:0000256" key="3">
    <source>
        <dbReference type="ARBA" id="ARBA00022490"/>
    </source>
</evidence>
<feature type="compositionally biased region" description="Low complexity" evidence="12">
    <location>
        <begin position="112"/>
        <end position="129"/>
    </location>
</feature>
<accession>A0A061H716</accession>
<evidence type="ECO:0000313" key="15">
    <source>
        <dbReference type="Proteomes" id="UP000053664"/>
    </source>
</evidence>
<dbReference type="RefSeq" id="XP_007879704.1">
    <property type="nucleotide sequence ID" value="XM_007881513.1"/>
</dbReference>
<dbReference type="HOGENOM" id="CLU_007265_3_2_1"/>
<dbReference type="Pfam" id="PF08938">
    <property type="entry name" value="HBS1_N"/>
    <property type="match status" value="1"/>
</dbReference>
<feature type="compositionally biased region" description="Low complexity" evidence="12">
    <location>
        <begin position="281"/>
        <end position="320"/>
    </location>
</feature>
<evidence type="ECO:0000259" key="13">
    <source>
        <dbReference type="PROSITE" id="PS51722"/>
    </source>
</evidence>
<evidence type="ECO:0000256" key="8">
    <source>
        <dbReference type="ARBA" id="ARBA00023134"/>
    </source>
</evidence>
<reference evidence="14 15" key="1">
    <citation type="journal article" date="2013" name="Plant Cell">
        <title>The transition from a phytopathogenic smut ancestor to an anamorphic biocontrol agent deciphered by comparative whole-genome analysis.</title>
        <authorList>
            <person name="Lefebvre F."/>
            <person name="Joly D.L."/>
            <person name="Labbe C."/>
            <person name="Teichmann B."/>
            <person name="Linning R."/>
            <person name="Belzile F."/>
            <person name="Bakkeren G."/>
            <person name="Belanger R.R."/>
        </authorList>
    </citation>
    <scope>NUCLEOTIDE SEQUENCE [LARGE SCALE GENOMIC DNA]</scope>
    <source>
        <strain evidence="14 15">PF-1</strain>
    </source>
</reference>
<evidence type="ECO:0000313" key="14">
    <source>
        <dbReference type="EMBL" id="EPQ28687.1"/>
    </source>
</evidence>
<dbReference type="SUPFAM" id="SSF52540">
    <property type="entry name" value="P-loop containing nucleoside triphosphate hydrolases"/>
    <property type="match status" value="1"/>
</dbReference>
<comment type="catalytic activity">
    <reaction evidence="9">
        <text>GTP + H2O = GDP + phosphate + H(+)</text>
        <dbReference type="Rhea" id="RHEA:19669"/>
        <dbReference type="ChEBI" id="CHEBI:15377"/>
        <dbReference type="ChEBI" id="CHEBI:15378"/>
        <dbReference type="ChEBI" id="CHEBI:37565"/>
        <dbReference type="ChEBI" id="CHEBI:43474"/>
        <dbReference type="ChEBI" id="CHEBI:58189"/>
    </reaction>
    <physiologicalReaction direction="left-to-right" evidence="9">
        <dbReference type="Rhea" id="RHEA:19670"/>
    </physiologicalReaction>
</comment>
<evidence type="ECO:0000256" key="10">
    <source>
        <dbReference type="ARBA" id="ARBA00063537"/>
    </source>
</evidence>
<evidence type="ECO:0000256" key="9">
    <source>
        <dbReference type="ARBA" id="ARBA00049117"/>
    </source>
</evidence>
<dbReference type="InterPro" id="IPR009000">
    <property type="entry name" value="Transl_B-barrel_sf"/>
</dbReference>
<dbReference type="Pfam" id="PF03144">
    <property type="entry name" value="GTP_EFTU_D2"/>
    <property type="match status" value="1"/>
</dbReference>
<feature type="region of interest" description="Disordered" evidence="12">
    <location>
        <begin position="520"/>
        <end position="549"/>
    </location>
</feature>
<feature type="compositionally biased region" description="Low complexity" evidence="12">
    <location>
        <begin position="530"/>
        <end position="539"/>
    </location>
</feature>
<dbReference type="AlphaFoldDB" id="A0A061H716"/>
<dbReference type="eggNOG" id="KOG0458">
    <property type="taxonomic scope" value="Eukaryota"/>
</dbReference>
<evidence type="ECO:0000256" key="1">
    <source>
        <dbReference type="ARBA" id="ARBA00004496"/>
    </source>
</evidence>
<dbReference type="InterPro" id="IPR000795">
    <property type="entry name" value="T_Tr_GTP-bd_dom"/>
</dbReference>
<evidence type="ECO:0000256" key="4">
    <source>
        <dbReference type="ARBA" id="ARBA00022741"/>
    </source>
</evidence>
<dbReference type="GeneID" id="19318097"/>
<dbReference type="EMBL" id="KE361634">
    <property type="protein sequence ID" value="EPQ28687.1"/>
    <property type="molecule type" value="Genomic_DNA"/>
</dbReference>
<dbReference type="InterPro" id="IPR027417">
    <property type="entry name" value="P-loop_NTPase"/>
</dbReference>
<dbReference type="KEGG" id="pfp:PFL1_03990"/>